<dbReference type="Pfam" id="PF18674">
    <property type="entry name" value="TarS_C1"/>
    <property type="match status" value="1"/>
</dbReference>
<evidence type="ECO:0000313" key="3">
    <source>
        <dbReference type="EMBL" id="EGC68312.1"/>
    </source>
</evidence>
<keyword evidence="3" id="KW-0328">Glycosyltransferase</keyword>
<dbReference type="Proteomes" id="UP000004835">
    <property type="component" value="Unassembled WGS sequence"/>
</dbReference>
<accession>F0ENB0</accession>
<evidence type="ECO:0000313" key="4">
    <source>
        <dbReference type="Proteomes" id="UP000004835"/>
    </source>
</evidence>
<feature type="domain" description="TarS C-terminal" evidence="2">
    <location>
        <begin position="379"/>
        <end position="511"/>
    </location>
</feature>
<dbReference type="InterPro" id="IPR029044">
    <property type="entry name" value="Nucleotide-diphossugar_trans"/>
</dbReference>
<dbReference type="SUPFAM" id="SSF53448">
    <property type="entry name" value="Nucleotide-diphospho-sugar transferases"/>
    <property type="match status" value="1"/>
</dbReference>
<dbReference type="InterPro" id="IPR001173">
    <property type="entry name" value="Glyco_trans_2-like"/>
</dbReference>
<proteinExistence type="predicted"/>
<dbReference type="Pfam" id="PF00535">
    <property type="entry name" value="Glycos_transf_2"/>
    <property type="match status" value="1"/>
</dbReference>
<dbReference type="PANTHER" id="PTHR22916">
    <property type="entry name" value="GLYCOSYLTRANSFERASE"/>
    <property type="match status" value="1"/>
</dbReference>
<gene>
    <name evidence="3" type="ORF">HMPREF9087_2902</name>
</gene>
<dbReference type="Gene3D" id="3.90.550.10">
    <property type="entry name" value="Spore Coat Polysaccharide Biosynthesis Protein SpsA, Chain A"/>
    <property type="match status" value="1"/>
</dbReference>
<protein>
    <submittedName>
        <fullName evidence="3">Glycosyltransferase, group 2 family protein</fullName>
        <ecNumber evidence="3">2.4.-.-</ecNumber>
    </submittedName>
</protein>
<dbReference type="AlphaFoldDB" id="F0ENB0"/>
<dbReference type="EMBL" id="AEWT01000030">
    <property type="protein sequence ID" value="EGC68312.1"/>
    <property type="molecule type" value="Genomic_DNA"/>
</dbReference>
<evidence type="ECO:0000259" key="1">
    <source>
        <dbReference type="Pfam" id="PF00535"/>
    </source>
</evidence>
<feature type="domain" description="Glycosyltransferase 2-like" evidence="1">
    <location>
        <begin position="15"/>
        <end position="144"/>
    </location>
</feature>
<reference evidence="3 4" key="1">
    <citation type="submission" date="2011-01" db="EMBL/GenBank/DDBJ databases">
        <authorList>
            <person name="Muzny D."/>
            <person name="Qin X."/>
            <person name="Deng J."/>
            <person name="Jiang H."/>
            <person name="Liu Y."/>
            <person name="Qu J."/>
            <person name="Song X.-Z."/>
            <person name="Zhang L."/>
            <person name="Thornton R."/>
            <person name="Coyle M."/>
            <person name="Francisco L."/>
            <person name="Jackson L."/>
            <person name="Javaid M."/>
            <person name="Korchina V."/>
            <person name="Kovar C."/>
            <person name="Mata R."/>
            <person name="Mathew T."/>
            <person name="Ngo R."/>
            <person name="Nguyen L."/>
            <person name="Nguyen N."/>
            <person name="Okwuonu G."/>
            <person name="Ongeri F."/>
            <person name="Pham C."/>
            <person name="Simmons D."/>
            <person name="Wilczek-Boney K."/>
            <person name="Hale W."/>
            <person name="Jakkamsetti A."/>
            <person name="Pham P."/>
            <person name="Ruth R."/>
            <person name="San Lucas F."/>
            <person name="Warren J."/>
            <person name="Zhang J."/>
            <person name="Zhao Z."/>
            <person name="Zhou C."/>
            <person name="Zhu D."/>
            <person name="Lee S."/>
            <person name="Bess C."/>
            <person name="Blankenburg K."/>
            <person name="Forbes L."/>
            <person name="Fu Q."/>
            <person name="Gubbala S."/>
            <person name="Hirani K."/>
            <person name="Jayaseelan J.C."/>
            <person name="Lara F."/>
            <person name="Munidasa M."/>
            <person name="Palculict T."/>
            <person name="Patil S."/>
            <person name="Pu L.-L."/>
            <person name="Saada N."/>
            <person name="Tang L."/>
            <person name="Weissenberger G."/>
            <person name="Zhu Y."/>
            <person name="Hemphill L."/>
            <person name="Shang Y."/>
            <person name="Youmans B."/>
            <person name="Ayvaz T."/>
            <person name="Ross M."/>
            <person name="Santibanez J."/>
            <person name="Aqrawi P."/>
            <person name="Gross S."/>
            <person name="Joshi V."/>
            <person name="Fowler G."/>
            <person name="Nazareth L."/>
            <person name="Reid J."/>
            <person name="Worley K."/>
            <person name="Petrosino J."/>
            <person name="Highlander S."/>
            <person name="Gibbs R."/>
        </authorList>
    </citation>
    <scope>NUCLEOTIDE SEQUENCE [LARGE SCALE GENOMIC DNA]</scope>
    <source>
        <strain evidence="3 4">ATCC 12755</strain>
    </source>
</reference>
<comment type="caution">
    <text evidence="3">The sequence shown here is derived from an EMBL/GenBank/DDBJ whole genome shotgun (WGS) entry which is preliminary data.</text>
</comment>
<dbReference type="GO" id="GO:0016758">
    <property type="term" value="F:hexosyltransferase activity"/>
    <property type="evidence" value="ECO:0007669"/>
    <property type="project" value="UniProtKB-ARBA"/>
</dbReference>
<dbReference type="PANTHER" id="PTHR22916:SF3">
    <property type="entry name" value="UDP-GLCNAC:BETAGAL BETA-1,3-N-ACETYLGLUCOSAMINYLTRANSFERASE-LIKE PROTEIN 1"/>
    <property type="match status" value="1"/>
</dbReference>
<organism evidence="3 4">
    <name type="scientific">Enterococcus casseliflavus ATCC 12755</name>
    <dbReference type="NCBI Taxonomy" id="888066"/>
    <lineage>
        <taxon>Bacteria</taxon>
        <taxon>Bacillati</taxon>
        <taxon>Bacillota</taxon>
        <taxon>Bacilli</taxon>
        <taxon>Lactobacillales</taxon>
        <taxon>Enterococcaceae</taxon>
        <taxon>Enterococcus</taxon>
    </lineage>
</organism>
<sequence length="514" mass="59566">MNRLNIEEVLLLKISVIIPVYNAEKHISVALDSLACQTMKQSDFEVICIDDASSDNSLNVIESFKNKILNLRIIKRDVGSGGPMTPRNQGIEASEGDYIAFLDNDDFYGEETLERFYENAVKADADVVIGKYVGVNGRNVPQSQFTKGVNLSADILSTNLVYTLAPHKLFSKRLINQLNLRFDPKAVVGEDQLFVMTAYIYAKNIAVLSDYEYYYVVKRGEENLSLKQFPANEFYHSFTLIMEELKKNAIDVLYQKKLKIAFLNRFLKASRLRSILFSKRFSRETKIDYFNASKTFFNNYISQEELSSINPEFQYIVVFCQKYTFDDLTHFHNNMNKITSKDVMAVNKDGIYSQQKYFDKQHSYDESLNVSFLSKDIINITNISLDKGQFVFEGLFTQTLLINHITQYTLIMRHREKKFEKRYNDYIVPNENQFSFKIDFKSLLLSKEIALGIWDVFIKASADDYSFERRIGNQRNFQPTLIKSKIEGLDGNVYSVEPYFTKPYDNLSFNIKVG</sequence>
<name>F0ENB0_ENTCA</name>
<dbReference type="CDD" id="cd00761">
    <property type="entry name" value="Glyco_tranf_GTA_type"/>
    <property type="match status" value="1"/>
</dbReference>
<evidence type="ECO:0000259" key="2">
    <source>
        <dbReference type="Pfam" id="PF18674"/>
    </source>
</evidence>
<dbReference type="EC" id="2.4.-.-" evidence="3"/>
<dbReference type="InterPro" id="IPR041038">
    <property type="entry name" value="TarS_C1"/>
</dbReference>
<dbReference type="HOGENOM" id="CLU_018620_2_0_9"/>
<keyword evidence="3" id="KW-0808">Transferase</keyword>